<organism evidence="1 2">
    <name type="scientific">Elysia crispata</name>
    <name type="common">lettuce slug</name>
    <dbReference type="NCBI Taxonomy" id="231223"/>
    <lineage>
        <taxon>Eukaryota</taxon>
        <taxon>Metazoa</taxon>
        <taxon>Spiralia</taxon>
        <taxon>Lophotrochozoa</taxon>
        <taxon>Mollusca</taxon>
        <taxon>Gastropoda</taxon>
        <taxon>Heterobranchia</taxon>
        <taxon>Euthyneura</taxon>
        <taxon>Panpulmonata</taxon>
        <taxon>Sacoglossa</taxon>
        <taxon>Placobranchoidea</taxon>
        <taxon>Plakobranchidae</taxon>
        <taxon>Elysia</taxon>
    </lineage>
</organism>
<comment type="caution">
    <text evidence="1">The sequence shown here is derived from an EMBL/GenBank/DDBJ whole genome shotgun (WGS) entry which is preliminary data.</text>
</comment>
<dbReference type="AlphaFoldDB" id="A0AAE1AWJ3"/>
<dbReference type="Proteomes" id="UP001283361">
    <property type="component" value="Unassembled WGS sequence"/>
</dbReference>
<evidence type="ECO:0000313" key="2">
    <source>
        <dbReference type="Proteomes" id="UP001283361"/>
    </source>
</evidence>
<sequence length="96" mass="10891">MVTKAAELSSIHFLYCGTQPWFPFSFQILTSQYENHRIGSCMGRKFDKPGVRFVLTVKTPAVTEASGDNQRLFTRAVGRDKGPVMREQLDLIDSQH</sequence>
<protein>
    <submittedName>
        <fullName evidence="1">Uncharacterized protein</fullName>
    </submittedName>
</protein>
<keyword evidence="2" id="KW-1185">Reference proteome</keyword>
<accession>A0AAE1AWJ3</accession>
<reference evidence="1" key="1">
    <citation type="journal article" date="2023" name="G3 (Bethesda)">
        <title>A reference genome for the long-term kleptoplast-retaining sea slug Elysia crispata morphotype clarki.</title>
        <authorList>
            <person name="Eastman K.E."/>
            <person name="Pendleton A.L."/>
            <person name="Shaikh M.A."/>
            <person name="Suttiyut T."/>
            <person name="Ogas R."/>
            <person name="Tomko P."/>
            <person name="Gavelis G."/>
            <person name="Widhalm J.R."/>
            <person name="Wisecaver J.H."/>
        </authorList>
    </citation>
    <scope>NUCLEOTIDE SEQUENCE</scope>
    <source>
        <strain evidence="1">ECLA1</strain>
    </source>
</reference>
<name>A0AAE1AWJ3_9GAST</name>
<dbReference type="EMBL" id="JAWDGP010001105">
    <property type="protein sequence ID" value="KAK3794591.1"/>
    <property type="molecule type" value="Genomic_DNA"/>
</dbReference>
<gene>
    <name evidence="1" type="ORF">RRG08_003739</name>
</gene>
<proteinExistence type="predicted"/>
<evidence type="ECO:0000313" key="1">
    <source>
        <dbReference type="EMBL" id="KAK3794591.1"/>
    </source>
</evidence>